<dbReference type="GO" id="GO:0032259">
    <property type="term" value="P:methylation"/>
    <property type="evidence" value="ECO:0007669"/>
    <property type="project" value="UniProtKB-KW"/>
</dbReference>
<dbReference type="PANTHER" id="PTHR11746">
    <property type="entry name" value="O-METHYLTRANSFERASE"/>
    <property type="match status" value="1"/>
</dbReference>
<dbReference type="PROSITE" id="PS51683">
    <property type="entry name" value="SAM_OMT_II"/>
    <property type="match status" value="1"/>
</dbReference>
<dbReference type="AlphaFoldDB" id="A0A1E5UV08"/>
<dbReference type="Gene3D" id="3.40.50.150">
    <property type="entry name" value="Vaccinia Virus protein VP39"/>
    <property type="match status" value="1"/>
</dbReference>
<gene>
    <name evidence="5" type="ORF">BAE44_0022337</name>
</gene>
<dbReference type="SUPFAM" id="SSF53335">
    <property type="entry name" value="S-adenosyl-L-methionine-dependent methyltransferases"/>
    <property type="match status" value="1"/>
</dbReference>
<evidence type="ECO:0000313" key="5">
    <source>
        <dbReference type="EMBL" id="OEL16644.1"/>
    </source>
</evidence>
<name>A0A1E5UV08_9POAL</name>
<dbReference type="OrthoDB" id="1712360at2759"/>
<dbReference type="InterPro" id="IPR001077">
    <property type="entry name" value="COMT_C"/>
</dbReference>
<dbReference type="InterPro" id="IPR016461">
    <property type="entry name" value="COMT-like"/>
</dbReference>
<dbReference type="Pfam" id="PF00891">
    <property type="entry name" value="Methyltransf_2"/>
    <property type="match status" value="1"/>
</dbReference>
<reference evidence="5 6" key="1">
    <citation type="submission" date="2016-09" db="EMBL/GenBank/DDBJ databases">
        <title>The draft genome of Dichanthelium oligosanthes: A C3 panicoid grass species.</title>
        <authorList>
            <person name="Studer A.J."/>
            <person name="Schnable J.C."/>
            <person name="Brutnell T.P."/>
        </authorList>
    </citation>
    <scope>NUCLEOTIDE SEQUENCE [LARGE SCALE GENOMIC DNA]</scope>
    <source>
        <strain evidence="6">cv. Kellogg 1175</strain>
        <tissue evidence="5">Leaf</tissue>
    </source>
</reference>
<evidence type="ECO:0000313" key="6">
    <source>
        <dbReference type="Proteomes" id="UP000095767"/>
    </source>
</evidence>
<dbReference type="STRING" id="888268.A0A1E5UV08"/>
<keyword evidence="2 5" id="KW-0808">Transferase</keyword>
<keyword evidence="1 5" id="KW-0489">Methyltransferase</keyword>
<dbReference type="Proteomes" id="UP000095767">
    <property type="component" value="Unassembled WGS sequence"/>
</dbReference>
<protein>
    <submittedName>
        <fullName evidence="5">Trans-resveratrol di-O-methyltransferase</fullName>
    </submittedName>
</protein>
<accession>A0A1E5UV08</accession>
<dbReference type="EMBL" id="LWDX02062386">
    <property type="protein sequence ID" value="OEL16644.1"/>
    <property type="molecule type" value="Genomic_DNA"/>
</dbReference>
<keyword evidence="3" id="KW-0949">S-adenosyl-L-methionine</keyword>
<evidence type="ECO:0000259" key="4">
    <source>
        <dbReference type="Pfam" id="PF00891"/>
    </source>
</evidence>
<evidence type="ECO:0000256" key="3">
    <source>
        <dbReference type="ARBA" id="ARBA00022691"/>
    </source>
</evidence>
<evidence type="ECO:0000256" key="1">
    <source>
        <dbReference type="ARBA" id="ARBA00022603"/>
    </source>
</evidence>
<comment type="caution">
    <text evidence="5">The sequence shown here is derived from an EMBL/GenBank/DDBJ whole genome shotgun (WGS) entry which is preliminary data.</text>
</comment>
<feature type="domain" description="O-methyltransferase C-terminal" evidence="4">
    <location>
        <begin position="66"/>
        <end position="201"/>
    </location>
</feature>
<keyword evidence="6" id="KW-1185">Reference proteome</keyword>
<proteinExistence type="predicted"/>
<organism evidence="5 6">
    <name type="scientific">Dichanthelium oligosanthes</name>
    <dbReference type="NCBI Taxonomy" id="888268"/>
    <lineage>
        <taxon>Eukaryota</taxon>
        <taxon>Viridiplantae</taxon>
        <taxon>Streptophyta</taxon>
        <taxon>Embryophyta</taxon>
        <taxon>Tracheophyta</taxon>
        <taxon>Spermatophyta</taxon>
        <taxon>Magnoliopsida</taxon>
        <taxon>Liliopsida</taxon>
        <taxon>Poales</taxon>
        <taxon>Poaceae</taxon>
        <taxon>PACMAD clade</taxon>
        <taxon>Panicoideae</taxon>
        <taxon>Panicodae</taxon>
        <taxon>Paniceae</taxon>
        <taxon>Dichantheliinae</taxon>
        <taxon>Dichanthelium</taxon>
    </lineage>
</organism>
<evidence type="ECO:0000256" key="2">
    <source>
        <dbReference type="ARBA" id="ARBA00022679"/>
    </source>
</evidence>
<dbReference type="GO" id="GO:0008171">
    <property type="term" value="F:O-methyltransferase activity"/>
    <property type="evidence" value="ECO:0007669"/>
    <property type="project" value="InterPro"/>
</dbReference>
<dbReference type="InterPro" id="IPR029063">
    <property type="entry name" value="SAM-dependent_MTases_sf"/>
</dbReference>
<sequence>MRFLATSGIFVEVTPVDGDAKGPCYRLTTASRLLVDDDDAGGGHTCLSQLVVLVTSPFYFAASQSLADWLKKEDGAVAAAAETPFMVAHGEGLYDFLTHDAAFSACFDKAMGSDSRFMAGIVVRECTEVLAGVTSLVDVGGGDGTTARAIAKAFPHVRCSVLELPRVVDAAPADGTVEFVAGDMMELIPPADAVLFKDLSHVLLSDCNFVKTF</sequence>